<evidence type="ECO:0000313" key="2">
    <source>
        <dbReference type="EMBL" id="MBW0464754.1"/>
    </source>
</evidence>
<feature type="signal peptide" evidence="1">
    <location>
        <begin position="1"/>
        <end position="23"/>
    </location>
</feature>
<dbReference type="Proteomes" id="UP000765509">
    <property type="component" value="Unassembled WGS sequence"/>
</dbReference>
<protein>
    <submittedName>
        <fullName evidence="2">Uncharacterized protein</fullName>
    </submittedName>
</protein>
<proteinExistence type="predicted"/>
<evidence type="ECO:0000256" key="1">
    <source>
        <dbReference type="SAM" id="SignalP"/>
    </source>
</evidence>
<comment type="caution">
    <text evidence="2">The sequence shown here is derived from an EMBL/GenBank/DDBJ whole genome shotgun (WGS) entry which is preliminary data.</text>
</comment>
<evidence type="ECO:0000313" key="3">
    <source>
        <dbReference type="Proteomes" id="UP000765509"/>
    </source>
</evidence>
<keyword evidence="1" id="KW-0732">Signal</keyword>
<reference evidence="2" key="1">
    <citation type="submission" date="2021-03" db="EMBL/GenBank/DDBJ databases">
        <title>Draft genome sequence of rust myrtle Austropuccinia psidii MF-1, a brazilian biotype.</title>
        <authorList>
            <person name="Quecine M.C."/>
            <person name="Pachon D.M.R."/>
            <person name="Bonatelli M.L."/>
            <person name="Correr F.H."/>
            <person name="Franceschini L.M."/>
            <person name="Leite T.F."/>
            <person name="Margarido G.R.A."/>
            <person name="Almeida C.A."/>
            <person name="Ferrarezi J.A."/>
            <person name="Labate C.A."/>
        </authorList>
    </citation>
    <scope>NUCLEOTIDE SEQUENCE</scope>
    <source>
        <strain evidence="2">MF-1</strain>
    </source>
</reference>
<gene>
    <name evidence="2" type="ORF">O181_004469</name>
</gene>
<keyword evidence="3" id="KW-1185">Reference proteome</keyword>
<accession>A0A9Q3GEW4</accession>
<organism evidence="2 3">
    <name type="scientific">Austropuccinia psidii MF-1</name>
    <dbReference type="NCBI Taxonomy" id="1389203"/>
    <lineage>
        <taxon>Eukaryota</taxon>
        <taxon>Fungi</taxon>
        <taxon>Dikarya</taxon>
        <taxon>Basidiomycota</taxon>
        <taxon>Pucciniomycotina</taxon>
        <taxon>Pucciniomycetes</taxon>
        <taxon>Pucciniales</taxon>
        <taxon>Sphaerophragmiaceae</taxon>
        <taxon>Austropuccinia</taxon>
    </lineage>
</organism>
<feature type="chain" id="PRO_5040178292" evidence="1">
    <location>
        <begin position="24"/>
        <end position="116"/>
    </location>
</feature>
<sequence>MSFLKFFNIISLILLTFGTNLNALPLLGLTPELGNSFPSFSSPEGYAPYGQGFSPEQGYGSNEPTGALGGLEGSNVLGDVVPLGSTLLRSRQLHDAASDMMNKANSISQEIKNFFV</sequence>
<dbReference type="AlphaFoldDB" id="A0A9Q3GEW4"/>
<dbReference type="EMBL" id="AVOT02000870">
    <property type="protein sequence ID" value="MBW0464754.1"/>
    <property type="molecule type" value="Genomic_DNA"/>
</dbReference>
<name>A0A9Q3GEW4_9BASI</name>